<evidence type="ECO:0000313" key="2">
    <source>
        <dbReference type="EMBL" id="KAF5959072.1"/>
    </source>
</evidence>
<feature type="repeat" description="ANK" evidence="1">
    <location>
        <begin position="123"/>
        <end position="147"/>
    </location>
</feature>
<keyword evidence="3" id="KW-1185">Reference proteome</keyword>
<dbReference type="Pfam" id="PF12796">
    <property type="entry name" value="Ank_2"/>
    <property type="match status" value="1"/>
</dbReference>
<evidence type="ECO:0000256" key="1">
    <source>
        <dbReference type="PROSITE-ProRule" id="PRU00023"/>
    </source>
</evidence>
<dbReference type="InterPro" id="IPR002110">
    <property type="entry name" value="Ankyrin_rpt"/>
</dbReference>
<reference evidence="2 3" key="2">
    <citation type="submission" date="2020-07" db="EMBL/GenBank/DDBJ databases">
        <title>Genome assembly of wild tea tree DASZ reveals pedigree and selection history of tea varieties.</title>
        <authorList>
            <person name="Zhang W."/>
        </authorList>
    </citation>
    <scope>NUCLEOTIDE SEQUENCE [LARGE SCALE GENOMIC DNA]</scope>
    <source>
        <strain evidence="3">cv. G240</strain>
        <tissue evidence="2">Leaf</tissue>
    </source>
</reference>
<proteinExistence type="predicted"/>
<dbReference type="PANTHER" id="PTHR47303:SF1">
    <property type="entry name" value="NF-KAPPA-B INHIBITOR BETA"/>
    <property type="match status" value="1"/>
</dbReference>
<evidence type="ECO:0008006" key="4">
    <source>
        <dbReference type="Google" id="ProtNLM"/>
    </source>
</evidence>
<evidence type="ECO:0000313" key="3">
    <source>
        <dbReference type="Proteomes" id="UP000593564"/>
    </source>
</evidence>
<reference evidence="3" key="1">
    <citation type="journal article" date="2020" name="Nat. Commun.">
        <title>Genome assembly of wild tea tree DASZ reveals pedigree and selection history of tea varieties.</title>
        <authorList>
            <person name="Zhang W."/>
            <person name="Zhang Y."/>
            <person name="Qiu H."/>
            <person name="Guo Y."/>
            <person name="Wan H."/>
            <person name="Zhang X."/>
            <person name="Scossa F."/>
            <person name="Alseekh S."/>
            <person name="Zhang Q."/>
            <person name="Wang P."/>
            <person name="Xu L."/>
            <person name="Schmidt M.H."/>
            <person name="Jia X."/>
            <person name="Li D."/>
            <person name="Zhu A."/>
            <person name="Guo F."/>
            <person name="Chen W."/>
            <person name="Ni D."/>
            <person name="Usadel B."/>
            <person name="Fernie A.R."/>
            <person name="Wen W."/>
        </authorList>
    </citation>
    <scope>NUCLEOTIDE SEQUENCE [LARGE SCALE GENOMIC DNA]</scope>
    <source>
        <strain evidence="3">cv. G240</strain>
    </source>
</reference>
<dbReference type="PROSITE" id="PS50088">
    <property type="entry name" value="ANK_REPEAT"/>
    <property type="match status" value="1"/>
</dbReference>
<keyword evidence="1" id="KW-0040">ANK repeat</keyword>
<gene>
    <name evidence="2" type="ORF">HYC85_000281</name>
</gene>
<name>A0A7J7I1Z8_CAMSI</name>
<comment type="caution">
    <text evidence="2">The sequence shown here is derived from an EMBL/GenBank/DDBJ whole genome shotgun (WGS) entry which is preliminary data.</text>
</comment>
<dbReference type="AlphaFoldDB" id="A0A7J7I1Z8"/>
<sequence>MYEFIKSLGFVGHIDGTDKPTSVPFWSWKRRDTQNWCKLNVYTNNLVESSHYVRLYKATIKGDWERAEEFMKQEPDNLAMRAAIRDNSETVLIVAVKSKQRNNFVKKLVNRMSPEDLAQGDRDKRTALHRAAAVGNIEAAKLLVEKNRYLPNAETVQK</sequence>
<dbReference type="PROSITE" id="PS50297">
    <property type="entry name" value="ANK_REP_REGION"/>
    <property type="match status" value="1"/>
</dbReference>
<dbReference type="SUPFAM" id="SSF48403">
    <property type="entry name" value="Ankyrin repeat"/>
    <property type="match status" value="1"/>
</dbReference>
<dbReference type="SMART" id="SM00248">
    <property type="entry name" value="ANK"/>
    <property type="match status" value="2"/>
</dbReference>
<organism evidence="2 3">
    <name type="scientific">Camellia sinensis</name>
    <name type="common">Tea plant</name>
    <name type="synonym">Thea sinensis</name>
    <dbReference type="NCBI Taxonomy" id="4442"/>
    <lineage>
        <taxon>Eukaryota</taxon>
        <taxon>Viridiplantae</taxon>
        <taxon>Streptophyta</taxon>
        <taxon>Embryophyta</taxon>
        <taxon>Tracheophyta</taxon>
        <taxon>Spermatophyta</taxon>
        <taxon>Magnoliopsida</taxon>
        <taxon>eudicotyledons</taxon>
        <taxon>Gunneridae</taxon>
        <taxon>Pentapetalae</taxon>
        <taxon>asterids</taxon>
        <taxon>Ericales</taxon>
        <taxon>Theaceae</taxon>
        <taxon>Camellia</taxon>
    </lineage>
</organism>
<accession>A0A7J7I1Z8</accession>
<dbReference type="Proteomes" id="UP000593564">
    <property type="component" value="Unassembled WGS sequence"/>
</dbReference>
<dbReference type="InterPro" id="IPR036770">
    <property type="entry name" value="Ankyrin_rpt-contain_sf"/>
</dbReference>
<dbReference type="EMBL" id="JACBKZ010000001">
    <property type="protein sequence ID" value="KAF5959072.1"/>
    <property type="molecule type" value="Genomic_DNA"/>
</dbReference>
<dbReference type="PANTHER" id="PTHR47303">
    <property type="match status" value="1"/>
</dbReference>
<protein>
    <recommendedName>
        <fullName evidence="4">PGG domain-containing protein</fullName>
    </recommendedName>
</protein>
<dbReference type="Gene3D" id="1.25.40.20">
    <property type="entry name" value="Ankyrin repeat-containing domain"/>
    <property type="match status" value="1"/>
</dbReference>